<keyword evidence="2" id="KW-1185">Reference proteome</keyword>
<evidence type="ECO:0008006" key="3">
    <source>
        <dbReference type="Google" id="ProtNLM"/>
    </source>
</evidence>
<evidence type="ECO:0000313" key="1">
    <source>
        <dbReference type="EMBL" id="MDO0824289.1"/>
    </source>
</evidence>
<dbReference type="SUPFAM" id="SSF53383">
    <property type="entry name" value="PLP-dependent transferases"/>
    <property type="match status" value="1"/>
</dbReference>
<proteinExistence type="predicted"/>
<reference evidence="1" key="1">
    <citation type="submission" date="2022-05" db="EMBL/GenBank/DDBJ databases">
        <title>Expanded diversity of anoxic marine methylotrophy in a Black Sea sulfate reducing microorganism.</title>
        <authorList>
            <person name="Fischer P.Q."/>
            <person name="Stams A.J.M."/>
            <person name="Villanueva L."/>
            <person name="Sousa D.Z."/>
        </authorList>
    </citation>
    <scope>NUCLEOTIDE SEQUENCE</scope>
    <source>
        <strain evidence="1">P130</strain>
    </source>
</reference>
<gene>
    <name evidence="1" type="ORF">M8H41_15710</name>
</gene>
<comment type="caution">
    <text evidence="1">The sequence shown here is derived from an EMBL/GenBank/DDBJ whole genome shotgun (WGS) entry which is preliminary data.</text>
</comment>
<name>A0ABT8QSF2_9FIRM</name>
<protein>
    <recommendedName>
        <fullName evidence="3">DegT/DnrJ/EryC1/StrS aminotransferase family protein</fullName>
    </recommendedName>
</protein>
<dbReference type="InterPro" id="IPR015424">
    <property type="entry name" value="PyrdxlP-dep_Trfase"/>
</dbReference>
<evidence type="ECO:0000313" key="2">
    <source>
        <dbReference type="Proteomes" id="UP001176021"/>
    </source>
</evidence>
<sequence>MKEIGGYIEFETYYHQMLHSDGIKLNCGRNCLAYLILARHIKKITLPYFMCDSVRDVCKKYGVVVRYYHVDSAFLPEQIELVDDEWLYLMNYYGQMTIEQIKTYVGKYKRVIVDYAHAYFEEPVPKIDTIYTCRKFFGVSDGAILYTNAEEPQIEIEKDESYERMRFLMGRFERSASEFYSESVSNNHIFVDAPIKKMSKLTCNLLHGIDYKRVKKRRTENFAYLAEHLENVNQLNLRRVEGAFAYPLMLLDGAEIRKQLIASKIFISILWPNVLQELPEDALEYQMVNNILPIPCDQRYSVADMEYVVDLIEAHITEVKEGKRN</sequence>
<dbReference type="EMBL" id="JAMJEV010000013">
    <property type="protein sequence ID" value="MDO0824289.1"/>
    <property type="molecule type" value="Genomic_DNA"/>
</dbReference>
<organism evidence="1 2">
    <name type="scientific">Desulfosporosinus nitroreducens</name>
    <dbReference type="NCBI Taxonomy" id="2018668"/>
    <lineage>
        <taxon>Bacteria</taxon>
        <taxon>Bacillati</taxon>
        <taxon>Bacillota</taxon>
        <taxon>Clostridia</taxon>
        <taxon>Eubacteriales</taxon>
        <taxon>Desulfitobacteriaceae</taxon>
        <taxon>Desulfosporosinus</taxon>
    </lineage>
</organism>
<accession>A0ABT8QSF2</accession>
<dbReference type="RefSeq" id="WP_302049331.1">
    <property type="nucleotide sequence ID" value="NZ_JAMJEV010000013.1"/>
</dbReference>
<dbReference type="Proteomes" id="UP001176021">
    <property type="component" value="Unassembled WGS sequence"/>
</dbReference>